<keyword evidence="2" id="KW-0472">Membrane</keyword>
<accession>A0A0G0NCH1</accession>
<keyword evidence="2" id="KW-1133">Transmembrane helix</keyword>
<feature type="region of interest" description="Disordered" evidence="1">
    <location>
        <begin position="131"/>
        <end position="172"/>
    </location>
</feature>
<evidence type="ECO:0000313" key="4">
    <source>
        <dbReference type="Proteomes" id="UP000034690"/>
    </source>
</evidence>
<feature type="transmembrane region" description="Helical" evidence="2">
    <location>
        <begin position="49"/>
        <end position="71"/>
    </location>
</feature>
<sequence>MPTRSKILALGLSSAFLFLPTVVLAEYKLLEPTIVDRTGDVSSPGLGIYLGWLFNAFFAVVAIVTFIQIIITGVSYVTSAIPQVKAVAKDKMGQALFGFALALGAWLILNTISPGTFTNIDLSLENVVQTATGGGSSTPTNPPADQDNDNSEGEGEPTDNNNGEPGSTNPNEQVVRDRLSQSNIKVSGTEGGTPCAPGQTSGCTDVGNLKETTITGLEQIREDCPDCGLLVTAGSEAGNGHVGGSGYTHENGYKVDLQRGANLNNYIGTNFQEVDPIYYDGQYCPTYVGTLEDGTRVRAMDESATGRNIWDMQFVK</sequence>
<evidence type="ECO:0000256" key="2">
    <source>
        <dbReference type="SAM" id="Phobius"/>
    </source>
</evidence>
<evidence type="ECO:0000313" key="3">
    <source>
        <dbReference type="EMBL" id="KKR13859.1"/>
    </source>
</evidence>
<feature type="compositionally biased region" description="Acidic residues" evidence="1">
    <location>
        <begin position="146"/>
        <end position="157"/>
    </location>
</feature>
<feature type="region of interest" description="Disordered" evidence="1">
    <location>
        <begin position="185"/>
        <end position="207"/>
    </location>
</feature>
<keyword evidence="2" id="KW-0812">Transmembrane</keyword>
<gene>
    <name evidence="3" type="ORF">UT40_C0009G0024</name>
</gene>
<protein>
    <submittedName>
        <fullName evidence="3">Uncharacterized protein</fullName>
    </submittedName>
</protein>
<reference evidence="3 4" key="1">
    <citation type="journal article" date="2015" name="Nature">
        <title>rRNA introns, odd ribosomes, and small enigmatic genomes across a large radiation of phyla.</title>
        <authorList>
            <person name="Brown C.T."/>
            <person name="Hug L.A."/>
            <person name="Thomas B.C."/>
            <person name="Sharon I."/>
            <person name="Castelle C.J."/>
            <person name="Singh A."/>
            <person name="Wilkins M.J."/>
            <person name="Williams K.H."/>
            <person name="Banfield J.F."/>
        </authorList>
    </citation>
    <scope>NUCLEOTIDE SEQUENCE [LARGE SCALE GENOMIC DNA]</scope>
</reference>
<proteinExistence type="predicted"/>
<dbReference type="AlphaFoldDB" id="A0A0G0NCH1"/>
<dbReference type="EMBL" id="LBWQ01000009">
    <property type="protein sequence ID" value="KKR13859.1"/>
    <property type="molecule type" value="Genomic_DNA"/>
</dbReference>
<name>A0A0G0NCH1_9BACT</name>
<evidence type="ECO:0000256" key="1">
    <source>
        <dbReference type="SAM" id="MobiDB-lite"/>
    </source>
</evidence>
<comment type="caution">
    <text evidence="3">The sequence shown here is derived from an EMBL/GenBank/DDBJ whole genome shotgun (WGS) entry which is preliminary data.</text>
</comment>
<feature type="compositionally biased region" description="Polar residues" evidence="1">
    <location>
        <begin position="158"/>
        <end position="172"/>
    </location>
</feature>
<dbReference type="Proteomes" id="UP000034690">
    <property type="component" value="Unassembled WGS sequence"/>
</dbReference>
<organism evidence="3 4">
    <name type="scientific">Candidatus Woesebacteria bacterium GW2011_GWA1_39_21b</name>
    <dbReference type="NCBI Taxonomy" id="1618551"/>
    <lineage>
        <taxon>Bacteria</taxon>
        <taxon>Candidatus Woeseibacteriota</taxon>
    </lineage>
</organism>
<feature type="transmembrane region" description="Helical" evidence="2">
    <location>
        <begin position="92"/>
        <end position="109"/>
    </location>
</feature>
<dbReference type="PATRIC" id="fig|1618551.3.peg.491"/>